<dbReference type="Gene3D" id="3.40.50.300">
    <property type="entry name" value="P-loop containing nucleotide triphosphate hydrolases"/>
    <property type="match status" value="2"/>
</dbReference>
<dbReference type="EMBL" id="KN847522">
    <property type="protein sequence ID" value="KIV93508.1"/>
    <property type="molecule type" value="Genomic_DNA"/>
</dbReference>
<dbReference type="SUPFAM" id="SSF52540">
    <property type="entry name" value="P-loop containing nucleoside triphosphate hydrolases"/>
    <property type="match status" value="1"/>
</dbReference>
<keyword evidence="7" id="KW-0809">Transit peptide</keyword>
<dbReference type="InterPro" id="IPR055206">
    <property type="entry name" value="DEXQc_SUV3"/>
</dbReference>
<dbReference type="InterPro" id="IPR027417">
    <property type="entry name" value="P-loop_NTPase"/>
</dbReference>
<comment type="subcellular location">
    <subcellularLocation>
        <location evidence="1">Mitochondrion</location>
    </subcellularLocation>
</comment>
<evidence type="ECO:0000256" key="11">
    <source>
        <dbReference type="SAM" id="MobiDB-lite"/>
    </source>
</evidence>
<dbReference type="FunFam" id="3.40.50.300:FF:001549">
    <property type="entry name" value="SUV3p ATP-dependent RNA helicase"/>
    <property type="match status" value="1"/>
</dbReference>
<dbReference type="CDD" id="cd17913">
    <property type="entry name" value="DEXQc_Suv3"/>
    <property type="match status" value="1"/>
</dbReference>
<evidence type="ECO:0000256" key="3">
    <source>
        <dbReference type="ARBA" id="ARBA00022741"/>
    </source>
</evidence>
<dbReference type="AlphaFoldDB" id="A0A0D2A3G6"/>
<evidence type="ECO:0000256" key="4">
    <source>
        <dbReference type="ARBA" id="ARBA00022801"/>
    </source>
</evidence>
<dbReference type="GO" id="GO:0045025">
    <property type="term" value="C:mitochondrial degradosome"/>
    <property type="evidence" value="ECO:0007669"/>
    <property type="project" value="TreeGrafter"/>
</dbReference>
<evidence type="ECO:0000256" key="6">
    <source>
        <dbReference type="ARBA" id="ARBA00022840"/>
    </source>
</evidence>
<evidence type="ECO:0000256" key="7">
    <source>
        <dbReference type="ARBA" id="ARBA00022946"/>
    </source>
</evidence>
<dbReference type="GO" id="GO:0005524">
    <property type="term" value="F:ATP binding"/>
    <property type="evidence" value="ECO:0007669"/>
    <property type="project" value="UniProtKB-KW"/>
</dbReference>
<feature type="domain" description="Helicase C-terminal" evidence="12">
    <location>
        <begin position="349"/>
        <end position="509"/>
    </location>
</feature>
<evidence type="ECO:0000256" key="5">
    <source>
        <dbReference type="ARBA" id="ARBA00022806"/>
    </source>
</evidence>
<keyword evidence="8" id="KW-0496">Mitochondrion</keyword>
<keyword evidence="4" id="KW-0378">Hydrolase</keyword>
<dbReference type="GeneID" id="27322564"/>
<evidence type="ECO:0000313" key="13">
    <source>
        <dbReference type="EMBL" id="KIV93508.1"/>
    </source>
</evidence>
<protein>
    <recommendedName>
        <fullName evidence="10">ATP-dependent RNA helicase SUV3, mitochondrial</fullName>
        <ecNumber evidence="2">3.6.4.13</ecNumber>
    </recommendedName>
</protein>
<name>A0A0D2A3G6_EXOME</name>
<dbReference type="VEuPathDB" id="FungiDB:PV10_04719"/>
<reference evidence="13 14" key="1">
    <citation type="submission" date="2015-01" db="EMBL/GenBank/DDBJ databases">
        <title>The Genome Sequence of Exophiala mesophila CBS40295.</title>
        <authorList>
            <consortium name="The Broad Institute Genomics Platform"/>
            <person name="Cuomo C."/>
            <person name="de Hoog S."/>
            <person name="Gorbushina A."/>
            <person name="Stielow B."/>
            <person name="Teixiera M."/>
            <person name="Abouelleil A."/>
            <person name="Chapman S.B."/>
            <person name="Priest M."/>
            <person name="Young S.K."/>
            <person name="Wortman J."/>
            <person name="Nusbaum C."/>
            <person name="Birren B."/>
        </authorList>
    </citation>
    <scope>NUCLEOTIDE SEQUENCE [LARGE SCALE GENOMIC DNA]</scope>
    <source>
        <strain evidence="13 14">CBS 40295</strain>
    </source>
</reference>
<dbReference type="EC" id="3.6.4.13" evidence="2"/>
<dbReference type="CDD" id="cd18805">
    <property type="entry name" value="SF2_C_suv3"/>
    <property type="match status" value="1"/>
</dbReference>
<dbReference type="FunFam" id="3.40.50.300:FF:000269">
    <property type="entry name" value="ATP-dependent RNA helicase SUPV3L1, mitochondrial"/>
    <property type="match status" value="1"/>
</dbReference>
<dbReference type="Pfam" id="PF12513">
    <property type="entry name" value="SUV3_C"/>
    <property type="match status" value="1"/>
</dbReference>
<dbReference type="GO" id="GO:0003724">
    <property type="term" value="F:RNA helicase activity"/>
    <property type="evidence" value="ECO:0007669"/>
    <property type="project" value="UniProtKB-EC"/>
</dbReference>
<dbReference type="HOGENOM" id="CLU_010647_1_3_1"/>
<evidence type="ECO:0000313" key="14">
    <source>
        <dbReference type="Proteomes" id="UP000054302"/>
    </source>
</evidence>
<dbReference type="OrthoDB" id="6692397at2759"/>
<dbReference type="Pfam" id="PF00271">
    <property type="entry name" value="Helicase_C"/>
    <property type="match status" value="1"/>
</dbReference>
<evidence type="ECO:0000256" key="2">
    <source>
        <dbReference type="ARBA" id="ARBA00012552"/>
    </source>
</evidence>
<dbReference type="RefSeq" id="XP_016225082.1">
    <property type="nucleotide sequence ID" value="XM_016369294.1"/>
</dbReference>
<keyword evidence="3" id="KW-0547">Nucleotide-binding</keyword>
<dbReference type="STRING" id="212818.A0A0D2A3G6"/>
<dbReference type="InterPro" id="IPR022192">
    <property type="entry name" value="SUV3_C"/>
</dbReference>
<evidence type="ECO:0000256" key="9">
    <source>
        <dbReference type="ARBA" id="ARBA00047984"/>
    </source>
</evidence>
<dbReference type="PANTHER" id="PTHR12131:SF1">
    <property type="entry name" value="ATP-DEPENDENT RNA HELICASE SUPV3L1, MITOCHONDRIAL-RELATED"/>
    <property type="match status" value="1"/>
</dbReference>
<dbReference type="Proteomes" id="UP000054302">
    <property type="component" value="Unassembled WGS sequence"/>
</dbReference>
<dbReference type="Pfam" id="PF22527">
    <property type="entry name" value="DEXQc_Suv3"/>
    <property type="match status" value="1"/>
</dbReference>
<dbReference type="Gene3D" id="1.20.272.40">
    <property type="match status" value="1"/>
</dbReference>
<feature type="compositionally biased region" description="Basic and acidic residues" evidence="11">
    <location>
        <begin position="44"/>
        <end position="61"/>
    </location>
</feature>
<dbReference type="PROSITE" id="PS51194">
    <property type="entry name" value="HELICASE_CTER"/>
    <property type="match status" value="1"/>
</dbReference>
<evidence type="ECO:0000259" key="12">
    <source>
        <dbReference type="PROSITE" id="PS51194"/>
    </source>
</evidence>
<sequence>MLARPSRHGRCIFCIFRTATAGPIRRSKIGSNERNFHLRSISRRPLDRKQSNNERPLDRPRERRFIPETVVETRILKVSLPALKTRLESTKATDDGDESQLTALDPTGENWDGFVQYITELVTNPEGSRTQRQKTLLTAIGNAGSANSWQNQLSRVLHFSFIDYVVDSKSGTNGTVADLRYPTEWYASARAAQREIHLHVGPTNSGKTYNALKRLEEKGSGFYAGPLRLLAHEVYSRFKAKEIPCDLVTGDDIRLDDNLDVALTASTVEMVDTAKPVEVAVIDEVQMMENDERGWAWTRAFLGANAREVHLCGEPRVVPLIKELTASMGDSLHIHRYDRLNPLKVMNHSLKGDLKNLKKGDCVVSFSILNIHALKKEIELDTGKRCAIVYGSLPPETRAQQAALFNDPENDYDFLVASDAIGMGLNLSVKRIIFHSVVKYNGYQMERLSIPQLKQIAGRAGRYRSAHQATSKSGTTEVKSESSAGLVTTLNEADLPYVQEALNENASPIRRAGILPPGEFLVEVASRLPKGVPFEYILKRVCIAAEMHPRFKVCDIREQSELGRTIEEVRGLSIPQRLVFTAAPASATSGHLHKVLKALAQIVADRREVTVADVPEIRLEVLEIPMSGDRKYLELLEDLHKSLILYLWLSYRFLNNFKDQDMATYAKDLAETKINTCLMEFSANPALRKKVLAQKKQVISGTSTLIQVPEGTTELSLAENSESALPVGWTQGSLDGSISTGEVANNAAAANA</sequence>
<evidence type="ECO:0000256" key="1">
    <source>
        <dbReference type="ARBA" id="ARBA00004173"/>
    </source>
</evidence>
<evidence type="ECO:0000256" key="10">
    <source>
        <dbReference type="ARBA" id="ARBA00071444"/>
    </source>
</evidence>
<dbReference type="GO" id="GO:0000965">
    <property type="term" value="P:mitochondrial RNA 3'-end processing"/>
    <property type="evidence" value="ECO:0007669"/>
    <property type="project" value="TreeGrafter"/>
</dbReference>
<gene>
    <name evidence="13" type="ORF">PV10_04719</name>
</gene>
<accession>A0A0D2A3G6</accession>
<evidence type="ECO:0000256" key="8">
    <source>
        <dbReference type="ARBA" id="ARBA00023128"/>
    </source>
</evidence>
<dbReference type="InterPro" id="IPR050699">
    <property type="entry name" value="RNA-DNA_Helicase"/>
</dbReference>
<keyword evidence="14" id="KW-1185">Reference proteome</keyword>
<dbReference type="PANTHER" id="PTHR12131">
    <property type="entry name" value="ATP-DEPENDENT RNA AND DNA HELICASE"/>
    <property type="match status" value="1"/>
</dbReference>
<keyword evidence="5" id="KW-0347">Helicase</keyword>
<comment type="catalytic activity">
    <reaction evidence="9">
        <text>ATP + H2O = ADP + phosphate + H(+)</text>
        <dbReference type="Rhea" id="RHEA:13065"/>
        <dbReference type="ChEBI" id="CHEBI:15377"/>
        <dbReference type="ChEBI" id="CHEBI:15378"/>
        <dbReference type="ChEBI" id="CHEBI:30616"/>
        <dbReference type="ChEBI" id="CHEBI:43474"/>
        <dbReference type="ChEBI" id="CHEBI:456216"/>
        <dbReference type="EC" id="3.6.4.13"/>
    </reaction>
</comment>
<keyword evidence="6" id="KW-0067">ATP-binding</keyword>
<dbReference type="InterPro" id="IPR001650">
    <property type="entry name" value="Helicase_C-like"/>
</dbReference>
<feature type="region of interest" description="Disordered" evidence="11">
    <location>
        <begin position="40"/>
        <end position="61"/>
    </location>
</feature>
<proteinExistence type="predicted"/>
<dbReference type="OMA" id="QPANWYT"/>
<dbReference type="SMART" id="SM00490">
    <property type="entry name" value="HELICc"/>
    <property type="match status" value="1"/>
</dbReference>
<dbReference type="GO" id="GO:0016787">
    <property type="term" value="F:hydrolase activity"/>
    <property type="evidence" value="ECO:0007669"/>
    <property type="project" value="UniProtKB-KW"/>
</dbReference>
<dbReference type="InterPro" id="IPR044774">
    <property type="entry name" value="Suv3_DEXQc"/>
</dbReference>
<dbReference type="Gene3D" id="1.20.58.1080">
    <property type="match status" value="1"/>
</dbReference>
<organism evidence="13 14">
    <name type="scientific">Exophiala mesophila</name>
    <name type="common">Black yeast-like fungus</name>
    <dbReference type="NCBI Taxonomy" id="212818"/>
    <lineage>
        <taxon>Eukaryota</taxon>
        <taxon>Fungi</taxon>
        <taxon>Dikarya</taxon>
        <taxon>Ascomycota</taxon>
        <taxon>Pezizomycotina</taxon>
        <taxon>Eurotiomycetes</taxon>
        <taxon>Chaetothyriomycetidae</taxon>
        <taxon>Chaetothyriales</taxon>
        <taxon>Herpotrichiellaceae</taxon>
        <taxon>Exophiala</taxon>
    </lineage>
</organism>